<reference evidence="1" key="2">
    <citation type="submission" date="2021-09" db="EMBL/GenBank/DDBJ databases">
        <authorList>
            <person name="Jia N."/>
            <person name="Wang J."/>
            <person name="Shi W."/>
            <person name="Du L."/>
            <person name="Sun Y."/>
            <person name="Zhan W."/>
            <person name="Jiang J."/>
            <person name="Wang Q."/>
            <person name="Zhang B."/>
            <person name="Ji P."/>
            <person name="Sakyi L.B."/>
            <person name="Cui X."/>
            <person name="Yuan T."/>
            <person name="Jiang B."/>
            <person name="Yang W."/>
            <person name="Lam T.T.-Y."/>
            <person name="Chang Q."/>
            <person name="Ding S."/>
            <person name="Wang X."/>
            <person name="Zhu J."/>
            <person name="Ruan X."/>
            <person name="Zhao L."/>
            <person name="Wei J."/>
            <person name="Que T."/>
            <person name="Du C."/>
            <person name="Cheng J."/>
            <person name="Dai P."/>
            <person name="Han X."/>
            <person name="Huang E."/>
            <person name="Gao Y."/>
            <person name="Liu J."/>
            <person name="Shao H."/>
            <person name="Ye R."/>
            <person name="Li L."/>
            <person name="Wei W."/>
            <person name="Wang X."/>
            <person name="Wang C."/>
            <person name="Huo Q."/>
            <person name="Li W."/>
            <person name="Guo W."/>
            <person name="Chen H."/>
            <person name="Chen S."/>
            <person name="Zhou L."/>
            <person name="Zhou L."/>
            <person name="Ni X."/>
            <person name="Tian J."/>
            <person name="Zhou Y."/>
            <person name="Sheng Y."/>
            <person name="Liu T."/>
            <person name="Pan Y."/>
            <person name="Xia L."/>
            <person name="Li J."/>
            <person name="Zhao F."/>
            <person name="Cao W."/>
        </authorList>
    </citation>
    <scope>NUCLEOTIDE SEQUENCE</scope>
    <source>
        <strain evidence="1">Rsan-2018</strain>
        <tissue evidence="1">Larvae</tissue>
    </source>
</reference>
<keyword evidence="2" id="KW-1185">Reference proteome</keyword>
<dbReference type="Proteomes" id="UP000821837">
    <property type="component" value="Unassembled WGS sequence"/>
</dbReference>
<dbReference type="EMBL" id="JABSTV010001255">
    <property type="protein sequence ID" value="KAH7936354.1"/>
    <property type="molecule type" value="Genomic_DNA"/>
</dbReference>
<sequence length="131" mass="14757">MTTKTAGTNTTDLTTTLIVFQQPREPPKFHGSSWEDAQEWLEKFERKLRICPFGVHCKLGAEFKDTPNTVWNRKAFGNVNTVAGFLGRLSGKIPQLSQLDTPKVLRDLIRKVPELPNVCVGNVRFVPCPYA</sequence>
<name>A0A9D4PCK3_RHISA</name>
<organism evidence="1 2">
    <name type="scientific">Rhipicephalus sanguineus</name>
    <name type="common">Brown dog tick</name>
    <name type="synonym">Ixodes sanguineus</name>
    <dbReference type="NCBI Taxonomy" id="34632"/>
    <lineage>
        <taxon>Eukaryota</taxon>
        <taxon>Metazoa</taxon>
        <taxon>Ecdysozoa</taxon>
        <taxon>Arthropoda</taxon>
        <taxon>Chelicerata</taxon>
        <taxon>Arachnida</taxon>
        <taxon>Acari</taxon>
        <taxon>Parasitiformes</taxon>
        <taxon>Ixodida</taxon>
        <taxon>Ixodoidea</taxon>
        <taxon>Ixodidae</taxon>
        <taxon>Rhipicephalinae</taxon>
        <taxon>Rhipicephalus</taxon>
        <taxon>Rhipicephalus</taxon>
    </lineage>
</organism>
<evidence type="ECO:0000313" key="2">
    <source>
        <dbReference type="Proteomes" id="UP000821837"/>
    </source>
</evidence>
<dbReference type="AlphaFoldDB" id="A0A9D4PCK3"/>
<protein>
    <submittedName>
        <fullName evidence="1">Uncharacterized protein</fullName>
    </submittedName>
</protein>
<gene>
    <name evidence="1" type="ORF">HPB52_021560</name>
</gene>
<comment type="caution">
    <text evidence="1">The sequence shown here is derived from an EMBL/GenBank/DDBJ whole genome shotgun (WGS) entry which is preliminary data.</text>
</comment>
<accession>A0A9D4PCK3</accession>
<reference evidence="1" key="1">
    <citation type="journal article" date="2020" name="Cell">
        <title>Large-Scale Comparative Analyses of Tick Genomes Elucidate Their Genetic Diversity and Vector Capacities.</title>
        <authorList>
            <consortium name="Tick Genome and Microbiome Consortium (TIGMIC)"/>
            <person name="Jia N."/>
            <person name="Wang J."/>
            <person name="Shi W."/>
            <person name="Du L."/>
            <person name="Sun Y."/>
            <person name="Zhan W."/>
            <person name="Jiang J.F."/>
            <person name="Wang Q."/>
            <person name="Zhang B."/>
            <person name="Ji P."/>
            <person name="Bell-Sakyi L."/>
            <person name="Cui X.M."/>
            <person name="Yuan T.T."/>
            <person name="Jiang B.G."/>
            <person name="Yang W.F."/>
            <person name="Lam T.T."/>
            <person name="Chang Q.C."/>
            <person name="Ding S.J."/>
            <person name="Wang X.J."/>
            <person name="Zhu J.G."/>
            <person name="Ruan X.D."/>
            <person name="Zhao L."/>
            <person name="Wei J.T."/>
            <person name="Ye R.Z."/>
            <person name="Que T.C."/>
            <person name="Du C.H."/>
            <person name="Zhou Y.H."/>
            <person name="Cheng J.X."/>
            <person name="Dai P.F."/>
            <person name="Guo W.B."/>
            <person name="Han X.H."/>
            <person name="Huang E.J."/>
            <person name="Li L.F."/>
            <person name="Wei W."/>
            <person name="Gao Y.C."/>
            <person name="Liu J.Z."/>
            <person name="Shao H.Z."/>
            <person name="Wang X."/>
            <person name="Wang C.C."/>
            <person name="Yang T.C."/>
            <person name="Huo Q.B."/>
            <person name="Li W."/>
            <person name="Chen H.Y."/>
            <person name="Chen S.E."/>
            <person name="Zhou L.G."/>
            <person name="Ni X.B."/>
            <person name="Tian J.H."/>
            <person name="Sheng Y."/>
            <person name="Liu T."/>
            <person name="Pan Y.S."/>
            <person name="Xia L.Y."/>
            <person name="Li J."/>
            <person name="Zhao F."/>
            <person name="Cao W.C."/>
        </authorList>
    </citation>
    <scope>NUCLEOTIDE SEQUENCE</scope>
    <source>
        <strain evidence="1">Rsan-2018</strain>
    </source>
</reference>
<proteinExistence type="predicted"/>
<evidence type="ECO:0000313" key="1">
    <source>
        <dbReference type="EMBL" id="KAH7936354.1"/>
    </source>
</evidence>